<dbReference type="EMBL" id="JAWLUM010000004">
    <property type="protein sequence ID" value="MDV7136216.1"/>
    <property type="molecule type" value="Genomic_DNA"/>
</dbReference>
<dbReference type="SUPFAM" id="SSF53335">
    <property type="entry name" value="S-adenosyl-L-methionine-dependent methyltransferases"/>
    <property type="match status" value="1"/>
</dbReference>
<proteinExistence type="predicted"/>
<dbReference type="InterPro" id="IPR029063">
    <property type="entry name" value="SAM-dependent_MTases_sf"/>
</dbReference>
<organism evidence="4 5">
    <name type="scientific">Williamsia marianensis</name>
    <dbReference type="NCBI Taxonomy" id="85044"/>
    <lineage>
        <taxon>Bacteria</taxon>
        <taxon>Bacillati</taxon>
        <taxon>Actinomycetota</taxon>
        <taxon>Actinomycetes</taxon>
        <taxon>Mycobacteriales</taxon>
        <taxon>Nocardiaceae</taxon>
        <taxon>Williamsia</taxon>
    </lineage>
</organism>
<dbReference type="RefSeq" id="WP_317714314.1">
    <property type="nucleotide sequence ID" value="NZ_JAWLUM010000004.1"/>
</dbReference>
<comment type="caution">
    <text evidence="4">The sequence shown here is derived from an EMBL/GenBank/DDBJ whole genome shotgun (WGS) entry which is preliminary data.</text>
</comment>
<dbReference type="Proteomes" id="UP001185792">
    <property type="component" value="Unassembled WGS sequence"/>
</dbReference>
<keyword evidence="1" id="KW-0620">Polyamine biosynthesis</keyword>
<evidence type="ECO:0000259" key="3">
    <source>
        <dbReference type="Pfam" id="PF13649"/>
    </source>
</evidence>
<protein>
    <submittedName>
        <fullName evidence="4">Fused MFS/spermidine synthase</fullName>
    </submittedName>
</protein>
<dbReference type="InterPro" id="IPR041698">
    <property type="entry name" value="Methyltransf_25"/>
</dbReference>
<sequence length="280" mass="30273">MGRASRQPKARNDSGGPQPGVYPIDTGSCELVRDHLTDGWILNVNGVQSSHINLSDPTQLDFEYMQWMAALIADRWPTSSRLRVLHLGAGACSMARHLAANYPQARQVAVDIDDTLARLVREWFDLPRAPLLRLRVGDAREVTEALTDNSRDLIIRDVFSAAVTPPALTTAEFTAQVRRVLAPGGVYMVNCGDTRDLSLARSEAATLGTLFEHLAIIADPAMLKGRRYGNIVIAAADTPLGESPAVARTLLGGGVPAHIWLDPKVRSFATGGRVPHDQAG</sequence>
<dbReference type="NCBIfam" id="NF037959">
    <property type="entry name" value="MFS_SpdSyn"/>
    <property type="match status" value="1"/>
</dbReference>
<dbReference type="PANTHER" id="PTHR43317">
    <property type="entry name" value="THERMOSPERMINE SYNTHASE ACAULIS5"/>
    <property type="match status" value="1"/>
</dbReference>
<reference evidence="4 5" key="1">
    <citation type="submission" date="2023-10" db="EMBL/GenBank/DDBJ databases">
        <title>Development of a sustainable strategy for remediation of hydrocarbon-contaminated territories based on the waste exchange concept.</title>
        <authorList>
            <person name="Krivoruchko A."/>
        </authorList>
    </citation>
    <scope>NUCLEOTIDE SEQUENCE [LARGE SCALE GENOMIC DNA]</scope>
    <source>
        <strain evidence="4 5">IEGM 1236</strain>
    </source>
</reference>
<name>A0ABU4EYA3_WILMA</name>
<dbReference type="CDD" id="cd02440">
    <property type="entry name" value="AdoMet_MTases"/>
    <property type="match status" value="1"/>
</dbReference>
<evidence type="ECO:0000313" key="4">
    <source>
        <dbReference type="EMBL" id="MDV7136216.1"/>
    </source>
</evidence>
<evidence type="ECO:0000256" key="2">
    <source>
        <dbReference type="SAM" id="MobiDB-lite"/>
    </source>
</evidence>
<feature type="domain" description="Methyltransferase" evidence="3">
    <location>
        <begin position="84"/>
        <end position="185"/>
    </location>
</feature>
<evidence type="ECO:0000313" key="5">
    <source>
        <dbReference type="Proteomes" id="UP001185792"/>
    </source>
</evidence>
<accession>A0ABU4EYA3</accession>
<evidence type="ECO:0000256" key="1">
    <source>
        <dbReference type="ARBA" id="ARBA00023115"/>
    </source>
</evidence>
<feature type="region of interest" description="Disordered" evidence="2">
    <location>
        <begin position="1"/>
        <end position="24"/>
    </location>
</feature>
<dbReference type="Gene3D" id="3.40.50.150">
    <property type="entry name" value="Vaccinia Virus protein VP39"/>
    <property type="match status" value="1"/>
</dbReference>
<dbReference type="Pfam" id="PF13649">
    <property type="entry name" value="Methyltransf_25"/>
    <property type="match status" value="1"/>
</dbReference>
<dbReference type="PANTHER" id="PTHR43317:SF1">
    <property type="entry name" value="THERMOSPERMINE SYNTHASE ACAULIS5"/>
    <property type="match status" value="1"/>
</dbReference>
<gene>
    <name evidence="4" type="ORF">R4198_21165</name>
</gene>
<keyword evidence="5" id="KW-1185">Reference proteome</keyword>